<organism evidence="3 4">
    <name type="scientific">Xanthomonas arboricola pv. pruni MAFF 301420</name>
    <dbReference type="NCBI Taxonomy" id="1418095"/>
    <lineage>
        <taxon>Bacteria</taxon>
        <taxon>Pseudomonadati</taxon>
        <taxon>Pseudomonadota</taxon>
        <taxon>Gammaproteobacteria</taxon>
        <taxon>Lysobacterales</taxon>
        <taxon>Lysobacteraceae</taxon>
        <taxon>Xanthomonas</taxon>
    </lineage>
</organism>
<dbReference type="EMBL" id="BAVC01000289">
    <property type="protein sequence ID" value="GAE56992.1"/>
    <property type="molecule type" value="Genomic_DNA"/>
</dbReference>
<dbReference type="AlphaFoldDB" id="W4SKU5"/>
<protein>
    <submittedName>
        <fullName evidence="3">Uncharacterized protein</fullName>
    </submittedName>
</protein>
<gene>
    <name evidence="3" type="ORF">XPR_3627</name>
</gene>
<dbReference type="Proteomes" id="UP000019084">
    <property type="component" value="Unassembled WGS sequence"/>
</dbReference>
<feature type="region of interest" description="Disordered" evidence="1">
    <location>
        <begin position="37"/>
        <end position="60"/>
    </location>
</feature>
<feature type="transmembrane region" description="Helical" evidence="2">
    <location>
        <begin position="12"/>
        <end position="33"/>
    </location>
</feature>
<evidence type="ECO:0000313" key="4">
    <source>
        <dbReference type="Proteomes" id="UP000019084"/>
    </source>
</evidence>
<keyword evidence="2" id="KW-1133">Transmembrane helix</keyword>
<evidence type="ECO:0000313" key="3">
    <source>
        <dbReference type="EMBL" id="GAE56992.1"/>
    </source>
</evidence>
<reference evidence="3 4" key="1">
    <citation type="submission" date="2014-01" db="EMBL/GenBank/DDBJ databases">
        <title>Genome sequence and analysis of Xanthomonas arboricola pv. pruni.</title>
        <authorList>
            <person name="Fujikawa T."/>
            <person name="Nakazono-Nagaoka E."/>
        </authorList>
    </citation>
    <scope>NUCLEOTIDE SEQUENCE [LARGE SCALE GENOMIC DNA]</scope>
    <source>
        <strain evidence="4">MAFF 301420</strain>
    </source>
</reference>
<proteinExistence type="predicted"/>
<sequence>MMATFNLWQWVLVAIVVFAIVLPACLATALIWFGPRHDAPRRRAPDACPTPAPPARRCRC</sequence>
<evidence type="ECO:0000256" key="1">
    <source>
        <dbReference type="SAM" id="MobiDB-lite"/>
    </source>
</evidence>
<name>W4SKU5_9XANT</name>
<keyword evidence="2" id="KW-0812">Transmembrane</keyword>
<evidence type="ECO:0000256" key="2">
    <source>
        <dbReference type="SAM" id="Phobius"/>
    </source>
</evidence>
<accession>W4SKU5</accession>
<comment type="caution">
    <text evidence="3">The sequence shown here is derived from an EMBL/GenBank/DDBJ whole genome shotgun (WGS) entry which is preliminary data.</text>
</comment>
<keyword evidence="2" id="KW-0472">Membrane</keyword>